<dbReference type="GO" id="GO:0016567">
    <property type="term" value="P:protein ubiquitination"/>
    <property type="evidence" value="ECO:0007669"/>
    <property type="project" value="UniProtKB-UniPathway"/>
</dbReference>
<dbReference type="OMA" id="INIRMAI"/>
<dbReference type="Gene3D" id="3.30.40.10">
    <property type="entry name" value="Zinc/RING finger domain, C3HC4 (zinc finger)"/>
    <property type="match status" value="1"/>
</dbReference>
<evidence type="ECO:0000256" key="1">
    <source>
        <dbReference type="ARBA" id="ARBA00022723"/>
    </source>
</evidence>
<dbReference type="Gramene" id="KXG32016">
    <property type="protein sequence ID" value="KXG32016"/>
    <property type="gene ID" value="SORBI_3003G091001"/>
</dbReference>
<dbReference type="InterPro" id="IPR013010">
    <property type="entry name" value="Znf_SIAH"/>
</dbReference>
<dbReference type="Proteomes" id="UP000000768">
    <property type="component" value="Chromosome 3"/>
</dbReference>
<keyword evidence="1" id="KW-0479">Metal-binding</keyword>
<dbReference type="GO" id="GO:0008270">
    <property type="term" value="F:zinc ion binding"/>
    <property type="evidence" value="ECO:0007669"/>
    <property type="project" value="UniProtKB-KW"/>
</dbReference>
<dbReference type="InterPro" id="IPR013083">
    <property type="entry name" value="Znf_RING/FYVE/PHD"/>
</dbReference>
<dbReference type="InParanoid" id="A0A1B6Q261"/>
<dbReference type="UniPathway" id="UPA00143"/>
<evidence type="ECO:0000313" key="8">
    <source>
        <dbReference type="EMBL" id="KXG32016.2"/>
    </source>
</evidence>
<protein>
    <recommendedName>
        <fullName evidence="7">SIAH-type domain-containing protein</fullName>
    </recommendedName>
</protein>
<evidence type="ECO:0000256" key="3">
    <source>
        <dbReference type="ARBA" id="ARBA00022833"/>
    </source>
</evidence>
<keyword evidence="3" id="KW-0862">Zinc</keyword>
<dbReference type="Pfam" id="PF21361">
    <property type="entry name" value="Sina_ZnF"/>
    <property type="match status" value="1"/>
</dbReference>
<dbReference type="EMBL" id="CM000762">
    <property type="protein sequence ID" value="KXG32016.2"/>
    <property type="molecule type" value="Genomic_DNA"/>
</dbReference>
<dbReference type="GO" id="GO:0061630">
    <property type="term" value="F:ubiquitin protein ligase activity"/>
    <property type="evidence" value="ECO:0000318"/>
    <property type="project" value="GO_Central"/>
</dbReference>
<keyword evidence="9" id="KW-1185">Reference proteome</keyword>
<proteinExistence type="predicted"/>
<sequence length="322" mass="34596">MSSQQQQKEQDGELANGAKKSRALAIIDGVLKQEQRGQREETRQAKGALVAEVQAVEEPQINIRMAISPLHCHACVLPLKPPIFKVSCSCSSSLFEAKICSCWIDLILETLAFCFGSQCEAGHVVCGACRGSHVQVCANAGAGAGTYVHCAELDRIVHDARVPCAYEKYGCTSWVVYYEALGHQRSCRFAPCCLCPDPGSGCGRFTSPASLAEHFIHHGWHVTEVDYAKPCKLAVPGHQVKQVQVGKADGCVFLMLSCALGAATAVSLVCVRAQVAGNKENVAMVTFLVASTDLVGGYPAIDQGMFWGFRRRCCTTSPASRP</sequence>
<dbReference type="InterPro" id="IPR044286">
    <property type="entry name" value="SINL_plant"/>
</dbReference>
<organism evidence="8 9">
    <name type="scientific">Sorghum bicolor</name>
    <name type="common">Sorghum</name>
    <name type="synonym">Sorghum vulgare</name>
    <dbReference type="NCBI Taxonomy" id="4558"/>
    <lineage>
        <taxon>Eukaryota</taxon>
        <taxon>Viridiplantae</taxon>
        <taxon>Streptophyta</taxon>
        <taxon>Embryophyta</taxon>
        <taxon>Tracheophyta</taxon>
        <taxon>Spermatophyta</taxon>
        <taxon>Magnoliopsida</taxon>
        <taxon>Liliopsida</taxon>
        <taxon>Poales</taxon>
        <taxon>Poaceae</taxon>
        <taxon>PACMAD clade</taxon>
        <taxon>Panicoideae</taxon>
        <taxon>Andropogonodae</taxon>
        <taxon>Andropogoneae</taxon>
        <taxon>Sorghinae</taxon>
        <taxon>Sorghum</taxon>
    </lineage>
</organism>
<name>A0A1B6Q261_SORBI</name>
<dbReference type="GO" id="GO:0005737">
    <property type="term" value="C:cytoplasm"/>
    <property type="evidence" value="ECO:0000318"/>
    <property type="project" value="GO_Central"/>
</dbReference>
<gene>
    <name evidence="8" type="ORF">SORBI_3003G091001</name>
</gene>
<comment type="function">
    <text evidence="4">E3 ubiquitin-protein ligase that mediates ubiquitination and subsequent proteasomal degradation of target proteins. E3 ubiquitin ligases accept ubiquitin from an E2 ubiquitin-conjugating enzyme in the form of a thioester and then directly transfers the ubiquitin to targeted substrates. It probably triggers the ubiquitin-mediated degradation of different substrates.</text>
</comment>
<evidence type="ECO:0000259" key="7">
    <source>
        <dbReference type="PROSITE" id="PS51081"/>
    </source>
</evidence>
<evidence type="ECO:0000256" key="5">
    <source>
        <dbReference type="PROSITE-ProRule" id="PRU00455"/>
    </source>
</evidence>
<reference evidence="8 9" key="1">
    <citation type="journal article" date="2009" name="Nature">
        <title>The Sorghum bicolor genome and the diversification of grasses.</title>
        <authorList>
            <person name="Paterson A.H."/>
            <person name="Bowers J.E."/>
            <person name="Bruggmann R."/>
            <person name="Dubchak I."/>
            <person name="Grimwood J."/>
            <person name="Gundlach H."/>
            <person name="Haberer G."/>
            <person name="Hellsten U."/>
            <person name="Mitros T."/>
            <person name="Poliakov A."/>
            <person name="Schmutz J."/>
            <person name="Spannagl M."/>
            <person name="Tang H."/>
            <person name="Wang X."/>
            <person name="Wicker T."/>
            <person name="Bharti A.K."/>
            <person name="Chapman J."/>
            <person name="Feltus F.A."/>
            <person name="Gowik U."/>
            <person name="Grigoriev I.V."/>
            <person name="Lyons E."/>
            <person name="Maher C.A."/>
            <person name="Martis M."/>
            <person name="Narechania A."/>
            <person name="Otillar R.P."/>
            <person name="Penning B.W."/>
            <person name="Salamov A.A."/>
            <person name="Wang Y."/>
            <person name="Zhang L."/>
            <person name="Carpita N.C."/>
            <person name="Freeling M."/>
            <person name="Gingle A.R."/>
            <person name="Hash C.T."/>
            <person name="Keller B."/>
            <person name="Klein P."/>
            <person name="Kresovich S."/>
            <person name="McCann M.C."/>
            <person name="Ming R."/>
            <person name="Peterson D.G."/>
            <person name="Mehboob-ur-Rahman"/>
            <person name="Ware D."/>
            <person name="Westhoff P."/>
            <person name="Mayer K.F."/>
            <person name="Messing J."/>
            <person name="Rokhsar D.S."/>
        </authorList>
    </citation>
    <scope>NUCLEOTIDE SEQUENCE [LARGE SCALE GENOMIC DNA]</scope>
    <source>
        <strain evidence="9">cv. BTx623</strain>
    </source>
</reference>
<dbReference type="PANTHER" id="PTHR46632">
    <property type="entry name" value="E3 UBIQUITIN-PROTEIN LIGASE SINA-LIKE 4"/>
    <property type="match status" value="1"/>
</dbReference>
<evidence type="ECO:0000256" key="4">
    <source>
        <dbReference type="ARBA" id="ARBA00024004"/>
    </source>
</evidence>
<evidence type="ECO:0000256" key="2">
    <source>
        <dbReference type="ARBA" id="ARBA00022771"/>
    </source>
</evidence>
<dbReference type="AlphaFoldDB" id="A0A1B6Q261"/>
<feature type="region of interest" description="Disordered" evidence="6">
    <location>
        <begin position="1"/>
        <end position="20"/>
    </location>
</feature>
<keyword evidence="2 5" id="KW-0863">Zinc-finger</keyword>
<accession>A0A1B6Q261</accession>
<evidence type="ECO:0000313" key="9">
    <source>
        <dbReference type="Proteomes" id="UP000000768"/>
    </source>
</evidence>
<dbReference type="PANTHER" id="PTHR46632:SF9">
    <property type="entry name" value="RING-TYPE E3 UBIQUITIN TRANSFERASE"/>
    <property type="match status" value="1"/>
</dbReference>
<evidence type="ECO:0000256" key="6">
    <source>
        <dbReference type="SAM" id="MobiDB-lite"/>
    </source>
</evidence>
<dbReference type="SUPFAM" id="SSF49599">
    <property type="entry name" value="TRAF domain-like"/>
    <property type="match status" value="1"/>
</dbReference>
<dbReference type="PROSITE" id="PS51081">
    <property type="entry name" value="ZF_SIAH"/>
    <property type="match status" value="1"/>
</dbReference>
<reference evidence="9" key="2">
    <citation type="journal article" date="2018" name="Plant J.">
        <title>The Sorghum bicolor reference genome: improved assembly, gene annotations, a transcriptome atlas, and signatures of genome organization.</title>
        <authorList>
            <person name="McCormick R.F."/>
            <person name="Truong S.K."/>
            <person name="Sreedasyam A."/>
            <person name="Jenkins J."/>
            <person name="Shu S."/>
            <person name="Sims D."/>
            <person name="Kennedy M."/>
            <person name="Amirebrahimi M."/>
            <person name="Weers B.D."/>
            <person name="McKinley B."/>
            <person name="Mattison A."/>
            <person name="Morishige D.T."/>
            <person name="Grimwood J."/>
            <person name="Schmutz J."/>
            <person name="Mullet J.E."/>
        </authorList>
    </citation>
    <scope>NUCLEOTIDE SEQUENCE [LARGE SCALE GENOMIC DNA]</scope>
    <source>
        <strain evidence="9">cv. BTx623</strain>
    </source>
</reference>
<feature type="domain" description="SIAH-type" evidence="7">
    <location>
        <begin position="159"/>
        <end position="220"/>
    </location>
</feature>